<dbReference type="InterPro" id="IPR036388">
    <property type="entry name" value="WH-like_DNA-bd_sf"/>
</dbReference>
<evidence type="ECO:0000256" key="2">
    <source>
        <dbReference type="ARBA" id="ARBA00009695"/>
    </source>
</evidence>
<reference evidence="10" key="1">
    <citation type="submission" date="2016-10" db="EMBL/GenBank/DDBJ databases">
        <authorList>
            <person name="Varghese N."/>
            <person name="Submissions S."/>
        </authorList>
    </citation>
    <scope>NUCLEOTIDE SEQUENCE [LARGE SCALE GENOMIC DNA]</scope>
    <source>
        <strain evidence="10">Nm71</strain>
    </source>
</reference>
<comment type="function">
    <text evidence="5">Modulates RecA activity.</text>
</comment>
<dbReference type="InterPro" id="IPR053924">
    <property type="entry name" value="RecX_HTH_2nd"/>
</dbReference>
<dbReference type="RefSeq" id="WP_090660096.1">
    <property type="nucleotide sequence ID" value="NZ_FOIA01000026.1"/>
</dbReference>
<dbReference type="Pfam" id="PF21981">
    <property type="entry name" value="RecX_HTH3"/>
    <property type="match status" value="1"/>
</dbReference>
<organism evidence="9 10">
    <name type="scientific">Nitrosomonas marina</name>
    <dbReference type="NCBI Taxonomy" id="917"/>
    <lineage>
        <taxon>Bacteria</taxon>
        <taxon>Pseudomonadati</taxon>
        <taxon>Pseudomonadota</taxon>
        <taxon>Betaproteobacteria</taxon>
        <taxon>Nitrosomonadales</taxon>
        <taxon>Nitrosomonadaceae</taxon>
        <taxon>Nitrosomonas</taxon>
    </lineage>
</organism>
<evidence type="ECO:0000259" key="7">
    <source>
        <dbReference type="Pfam" id="PF21981"/>
    </source>
</evidence>
<dbReference type="InterPro" id="IPR036390">
    <property type="entry name" value="WH_DNA-bd_sf"/>
</dbReference>
<evidence type="ECO:0000259" key="6">
    <source>
        <dbReference type="Pfam" id="PF02631"/>
    </source>
</evidence>
<evidence type="ECO:0000256" key="4">
    <source>
        <dbReference type="ARBA" id="ARBA00022490"/>
    </source>
</evidence>
<dbReference type="OrthoDB" id="5295441at2"/>
<dbReference type="Proteomes" id="UP000199345">
    <property type="component" value="Unassembled WGS sequence"/>
</dbReference>
<feature type="domain" description="RecX third three-helical" evidence="7">
    <location>
        <begin position="101"/>
        <end position="146"/>
    </location>
</feature>
<dbReference type="InterPro" id="IPR053926">
    <property type="entry name" value="RecX_HTH_1st"/>
</dbReference>
<dbReference type="GO" id="GO:0006282">
    <property type="term" value="P:regulation of DNA repair"/>
    <property type="evidence" value="ECO:0007669"/>
    <property type="project" value="UniProtKB-UniRule"/>
</dbReference>
<dbReference type="InterPro" id="IPR053925">
    <property type="entry name" value="RecX_HTH_3rd"/>
</dbReference>
<keyword evidence="4 5" id="KW-0963">Cytoplasm</keyword>
<evidence type="ECO:0000313" key="10">
    <source>
        <dbReference type="Proteomes" id="UP000199345"/>
    </source>
</evidence>
<keyword evidence="10" id="KW-1185">Reference proteome</keyword>
<dbReference type="HAMAP" id="MF_01114">
    <property type="entry name" value="RecX"/>
    <property type="match status" value="1"/>
</dbReference>
<dbReference type="NCBIfam" id="NF001055">
    <property type="entry name" value="PRK00117.2-5"/>
    <property type="match status" value="1"/>
</dbReference>
<evidence type="ECO:0000256" key="3">
    <source>
        <dbReference type="ARBA" id="ARBA00018111"/>
    </source>
</evidence>
<dbReference type="PANTHER" id="PTHR33602">
    <property type="entry name" value="REGULATORY PROTEIN RECX FAMILY PROTEIN"/>
    <property type="match status" value="1"/>
</dbReference>
<accession>A0A1I0ED27</accession>
<feature type="domain" description="RecX second three-helical" evidence="6">
    <location>
        <begin position="59"/>
        <end position="94"/>
    </location>
</feature>
<comment type="subcellular location">
    <subcellularLocation>
        <location evidence="1 5">Cytoplasm</location>
    </subcellularLocation>
</comment>
<comment type="similarity">
    <text evidence="2 5">Belongs to the RecX family.</text>
</comment>
<evidence type="ECO:0000313" key="9">
    <source>
        <dbReference type="EMBL" id="SET42963.1"/>
    </source>
</evidence>
<gene>
    <name evidence="5" type="primary">recX</name>
    <name evidence="9" type="ORF">SAMN05216326_12633</name>
</gene>
<name>A0A1I0ED27_9PROT</name>
<evidence type="ECO:0000259" key="8">
    <source>
        <dbReference type="Pfam" id="PF21982"/>
    </source>
</evidence>
<dbReference type="InterPro" id="IPR003783">
    <property type="entry name" value="Regulatory_RecX"/>
</dbReference>
<feature type="domain" description="RecX first three-helical" evidence="8">
    <location>
        <begin position="14"/>
        <end position="50"/>
    </location>
</feature>
<dbReference type="Gene3D" id="1.10.10.10">
    <property type="entry name" value="Winged helix-like DNA-binding domain superfamily/Winged helix DNA-binding domain"/>
    <property type="match status" value="3"/>
</dbReference>
<proteinExistence type="inferred from homology"/>
<protein>
    <recommendedName>
        <fullName evidence="3 5">Regulatory protein RecX</fullName>
    </recommendedName>
</protein>
<dbReference type="AlphaFoldDB" id="A0A1I0ED27"/>
<dbReference type="EMBL" id="FOIA01000026">
    <property type="protein sequence ID" value="SET42963.1"/>
    <property type="molecule type" value="Genomic_DNA"/>
</dbReference>
<evidence type="ECO:0000256" key="5">
    <source>
        <dbReference type="HAMAP-Rule" id="MF_01114"/>
    </source>
</evidence>
<evidence type="ECO:0000256" key="1">
    <source>
        <dbReference type="ARBA" id="ARBA00004496"/>
    </source>
</evidence>
<dbReference type="PANTHER" id="PTHR33602:SF1">
    <property type="entry name" value="REGULATORY PROTEIN RECX FAMILY PROTEIN"/>
    <property type="match status" value="1"/>
</dbReference>
<dbReference type="Pfam" id="PF21982">
    <property type="entry name" value="RecX_HTH1"/>
    <property type="match status" value="1"/>
</dbReference>
<dbReference type="Pfam" id="PF02631">
    <property type="entry name" value="RecX_HTH2"/>
    <property type="match status" value="1"/>
</dbReference>
<dbReference type="GO" id="GO:0005737">
    <property type="term" value="C:cytoplasm"/>
    <property type="evidence" value="ECO:0007669"/>
    <property type="project" value="UniProtKB-SubCell"/>
</dbReference>
<dbReference type="SUPFAM" id="SSF46785">
    <property type="entry name" value="Winged helix' DNA-binding domain"/>
    <property type="match status" value="1"/>
</dbReference>
<sequence>MKVSDSNSLRLETRALRYLARREHSRYELEKKLSAHEQSDQVLSEVLDRLEQQGYLSTERFAEQTSRTRRPRFGSQRIVHELKEKGVDVAHIASLLPDLKETDLEIARQIWQKKFGTPPRDLKERGRQMRFLTGRGFSPEIIRKVLLQAEKDAQ</sequence>